<dbReference type="Gene3D" id="3.30.160.60">
    <property type="entry name" value="Classic Zinc Finger"/>
    <property type="match status" value="10"/>
</dbReference>
<evidence type="ECO:0000313" key="13">
    <source>
        <dbReference type="Ensembl" id="ENSGWIP00000012249.1"/>
    </source>
</evidence>
<feature type="compositionally biased region" description="Polar residues" evidence="11">
    <location>
        <begin position="145"/>
        <end position="158"/>
    </location>
</feature>
<keyword evidence="3" id="KW-0677">Repeat</keyword>
<feature type="domain" description="C2H2-type" evidence="12">
    <location>
        <begin position="512"/>
        <end position="540"/>
    </location>
</feature>
<dbReference type="FunFam" id="3.30.160.60:FF:001136">
    <property type="entry name" value="Zinc finger protein 408"/>
    <property type="match status" value="1"/>
</dbReference>
<feature type="domain" description="C2H2-type" evidence="12">
    <location>
        <begin position="401"/>
        <end position="428"/>
    </location>
</feature>
<dbReference type="GeneID" id="114461156"/>
<keyword evidence="9" id="KW-0539">Nucleus</keyword>
<evidence type="ECO:0000256" key="9">
    <source>
        <dbReference type="ARBA" id="ARBA00023242"/>
    </source>
</evidence>
<evidence type="ECO:0000256" key="4">
    <source>
        <dbReference type="ARBA" id="ARBA00022771"/>
    </source>
</evidence>
<dbReference type="GO" id="GO:0001227">
    <property type="term" value="F:DNA-binding transcription repressor activity, RNA polymerase II-specific"/>
    <property type="evidence" value="ECO:0007669"/>
    <property type="project" value="TreeGrafter"/>
</dbReference>
<dbReference type="FunFam" id="3.30.160.60:FF:000849">
    <property type="entry name" value="Zinc finger protein 408"/>
    <property type="match status" value="1"/>
</dbReference>
<evidence type="ECO:0000256" key="7">
    <source>
        <dbReference type="ARBA" id="ARBA00023125"/>
    </source>
</evidence>
<dbReference type="SMART" id="SM00355">
    <property type="entry name" value="ZnF_C2H2"/>
    <property type="match status" value="10"/>
</dbReference>
<feature type="domain" description="C2H2-type" evidence="12">
    <location>
        <begin position="484"/>
        <end position="511"/>
    </location>
</feature>
<dbReference type="CTD" id="79797"/>
<evidence type="ECO:0000259" key="12">
    <source>
        <dbReference type="PROSITE" id="PS50157"/>
    </source>
</evidence>
<dbReference type="GO" id="GO:0005654">
    <property type="term" value="C:nucleoplasm"/>
    <property type="evidence" value="ECO:0007669"/>
    <property type="project" value="TreeGrafter"/>
</dbReference>
<feature type="domain" description="C2H2-type" evidence="12">
    <location>
        <begin position="429"/>
        <end position="456"/>
    </location>
</feature>
<evidence type="ECO:0000256" key="8">
    <source>
        <dbReference type="ARBA" id="ARBA00023163"/>
    </source>
</evidence>
<dbReference type="FunFam" id="3.30.160.60:FF:000624">
    <property type="entry name" value="zinc finger protein 697"/>
    <property type="match status" value="2"/>
</dbReference>
<evidence type="ECO:0000313" key="14">
    <source>
        <dbReference type="Proteomes" id="UP000694680"/>
    </source>
</evidence>
<feature type="domain" description="C2H2-type" evidence="12">
    <location>
        <begin position="311"/>
        <end position="338"/>
    </location>
</feature>
<evidence type="ECO:0000256" key="10">
    <source>
        <dbReference type="PROSITE-ProRule" id="PRU00042"/>
    </source>
</evidence>
<dbReference type="GO" id="GO:0008270">
    <property type="term" value="F:zinc ion binding"/>
    <property type="evidence" value="ECO:0007669"/>
    <property type="project" value="UniProtKB-KW"/>
</dbReference>
<evidence type="ECO:0000256" key="11">
    <source>
        <dbReference type="SAM" id="MobiDB-lite"/>
    </source>
</evidence>
<feature type="region of interest" description="Disordered" evidence="11">
    <location>
        <begin position="560"/>
        <end position="600"/>
    </location>
</feature>
<feature type="domain" description="C2H2-type" evidence="12">
    <location>
        <begin position="283"/>
        <end position="310"/>
    </location>
</feature>
<feature type="domain" description="C2H2-type" evidence="12">
    <location>
        <begin position="339"/>
        <end position="366"/>
    </location>
</feature>
<keyword evidence="6" id="KW-0805">Transcription regulation</keyword>
<keyword evidence="2" id="KW-0479">Metal-binding</keyword>
<feature type="compositionally biased region" description="Polar residues" evidence="11">
    <location>
        <begin position="214"/>
        <end position="225"/>
    </location>
</feature>
<dbReference type="FunFam" id="3.30.160.60:FF:000965">
    <property type="entry name" value="Neurotrophin receptor-interacting factor homolog"/>
    <property type="match status" value="1"/>
</dbReference>
<sequence>MDRPVPSPLTSLLSSSSSLPCGFAVGPSRLCQGRLGLWWVGRALEAGTLLGKEGDTDWTWRQDLDPELNINTEDTKEEKTWMGINDQRSFWLSFACKAQRSSEKNVEQQCVCAEVCEGECVDVCVRVCQDIHRGTELLLQREDATNTPGHTATKSKVNGSKHLEREVTKVSNLSEKDKIRKMAITKDTEIVEEIRSDPCSGANRQNAAKGPSSGGQTDTSSSVRCSSRLAAKPRRVHRPSRRTRKPPPNVPTASVQISSETSSATSPSDTPLGCSSGVRERRYNCSVCEKKFYQMSHLKKHQFSHMEEKPFSCKQCGKSYTSAESFRAHQMNHRGERPFCCPHCEKSYGLKRDLKEHMVLHTGEKPHVCDCCGKAFARRPSLRIHRLLHCSKTLHSQAPKVKCSVCSKLLANSGSLRNHMKLHTGEKPHTCQHCGKSFSQKGNLDCHLRIHSGERPLACTECDQTFSQKAELRRHMFSHTGGGFLCSYCGKSLRDPYSLKSHERLHTGERPHCCSVCGKGYTLATKLRRHMRSCHLKEKPYSCYCGASYSVRQSLLRHQSQHAAEGGATEEEVEPEAGFSHQKPIRGRPKKEKEGNHSPELMVHIQEEELTEVMEGVVQVVEVVIS</sequence>
<dbReference type="FunFam" id="3.30.160.60:FF:000100">
    <property type="entry name" value="Zinc finger 45-like"/>
    <property type="match status" value="1"/>
</dbReference>
<dbReference type="OrthoDB" id="8117402at2759"/>
<evidence type="ECO:0000256" key="6">
    <source>
        <dbReference type="ARBA" id="ARBA00023015"/>
    </source>
</evidence>
<keyword evidence="8" id="KW-0804">Transcription</keyword>
<comment type="subcellular location">
    <subcellularLocation>
        <location evidence="1">Nucleus</location>
    </subcellularLocation>
</comment>
<protein>
    <recommendedName>
        <fullName evidence="12">C2H2-type domain-containing protein</fullName>
    </recommendedName>
</protein>
<accession>A0A8C5DUZ7</accession>
<feature type="region of interest" description="Disordered" evidence="11">
    <location>
        <begin position="195"/>
        <end position="275"/>
    </location>
</feature>
<feature type="compositionally biased region" description="Low complexity" evidence="11">
    <location>
        <begin position="252"/>
        <end position="270"/>
    </location>
</feature>
<proteinExistence type="predicted"/>
<dbReference type="Ensembl" id="ENSGWIT00000013663.1">
    <property type="protein sequence ID" value="ENSGWIP00000012249.1"/>
    <property type="gene ID" value="ENSGWIG00000007133.1"/>
</dbReference>
<dbReference type="PANTHER" id="PTHR24399:SF70">
    <property type="entry name" value="C2H2-TYPE DOMAIN-CONTAINING PROTEIN"/>
    <property type="match status" value="1"/>
</dbReference>
<gene>
    <name evidence="13" type="primary">znf408</name>
</gene>
<dbReference type="Pfam" id="PF00096">
    <property type="entry name" value="zf-C2H2"/>
    <property type="match status" value="5"/>
</dbReference>
<dbReference type="InterPro" id="IPR013087">
    <property type="entry name" value="Znf_C2H2_type"/>
</dbReference>
<feature type="compositionally biased region" description="Basic residues" evidence="11">
    <location>
        <begin position="231"/>
        <end position="245"/>
    </location>
</feature>
<dbReference type="Proteomes" id="UP000694680">
    <property type="component" value="Chromosome 3"/>
</dbReference>
<dbReference type="PROSITE" id="PS50157">
    <property type="entry name" value="ZINC_FINGER_C2H2_2"/>
    <property type="match status" value="9"/>
</dbReference>
<evidence type="ECO:0000256" key="1">
    <source>
        <dbReference type="ARBA" id="ARBA00004123"/>
    </source>
</evidence>
<keyword evidence="5" id="KW-0862">Zinc</keyword>
<dbReference type="InterPro" id="IPR046341">
    <property type="entry name" value="SET_dom_sf"/>
</dbReference>
<dbReference type="AlphaFoldDB" id="A0A8C5DUZ7"/>
<dbReference type="SUPFAM" id="SSF57667">
    <property type="entry name" value="beta-beta-alpha zinc fingers"/>
    <property type="match status" value="6"/>
</dbReference>
<dbReference type="GO" id="GO:0000978">
    <property type="term" value="F:RNA polymerase II cis-regulatory region sequence-specific DNA binding"/>
    <property type="evidence" value="ECO:0007669"/>
    <property type="project" value="TreeGrafter"/>
</dbReference>
<feature type="domain" description="C2H2-type" evidence="12">
    <location>
        <begin position="457"/>
        <end position="481"/>
    </location>
</feature>
<dbReference type="Gene3D" id="2.170.270.10">
    <property type="entry name" value="SET domain"/>
    <property type="match status" value="1"/>
</dbReference>
<dbReference type="FunFam" id="3.30.160.60:FF:000358">
    <property type="entry name" value="zinc finger protein 24"/>
    <property type="match status" value="1"/>
</dbReference>
<evidence type="ECO:0000256" key="5">
    <source>
        <dbReference type="ARBA" id="ARBA00022833"/>
    </source>
</evidence>
<feature type="domain" description="C2H2-type" evidence="12">
    <location>
        <begin position="367"/>
        <end position="394"/>
    </location>
</feature>
<dbReference type="RefSeq" id="XP_028298826.1">
    <property type="nucleotide sequence ID" value="XM_028443025.1"/>
</dbReference>
<evidence type="ECO:0000256" key="2">
    <source>
        <dbReference type="ARBA" id="ARBA00022723"/>
    </source>
</evidence>
<reference evidence="13" key="1">
    <citation type="submission" date="2020-06" db="EMBL/GenBank/DDBJ databases">
        <authorList>
            <consortium name="Wellcome Sanger Institute Data Sharing"/>
        </authorList>
    </citation>
    <scope>NUCLEOTIDE SEQUENCE [LARGE SCALE GENOMIC DNA]</scope>
</reference>
<keyword evidence="4 10" id="KW-0863">Zinc-finger</keyword>
<reference evidence="13" key="3">
    <citation type="submission" date="2025-09" db="UniProtKB">
        <authorList>
            <consortium name="Ensembl"/>
        </authorList>
    </citation>
    <scope>IDENTIFICATION</scope>
</reference>
<keyword evidence="14" id="KW-1185">Reference proteome</keyword>
<dbReference type="PANTHER" id="PTHR24399">
    <property type="entry name" value="ZINC FINGER AND BTB DOMAIN-CONTAINING"/>
    <property type="match status" value="1"/>
</dbReference>
<dbReference type="PROSITE" id="PS00028">
    <property type="entry name" value="ZINC_FINGER_C2H2_1"/>
    <property type="match status" value="9"/>
</dbReference>
<evidence type="ECO:0000256" key="3">
    <source>
        <dbReference type="ARBA" id="ARBA00022737"/>
    </source>
</evidence>
<dbReference type="FunFam" id="3.30.160.60:FF:000688">
    <property type="entry name" value="zinc finger protein 197 isoform X1"/>
    <property type="match status" value="1"/>
</dbReference>
<feature type="compositionally biased region" description="Basic and acidic residues" evidence="11">
    <location>
        <begin position="161"/>
        <end position="170"/>
    </location>
</feature>
<reference evidence="13" key="2">
    <citation type="submission" date="2025-08" db="UniProtKB">
        <authorList>
            <consortium name="Ensembl"/>
        </authorList>
    </citation>
    <scope>IDENTIFICATION</scope>
</reference>
<keyword evidence="7" id="KW-0238">DNA-binding</keyword>
<dbReference type="InterPro" id="IPR036236">
    <property type="entry name" value="Znf_C2H2_sf"/>
</dbReference>
<name>A0A8C5DUZ7_GOUWI</name>
<feature type="region of interest" description="Disordered" evidence="11">
    <location>
        <begin position="142"/>
        <end position="170"/>
    </location>
</feature>
<organism evidence="13 14">
    <name type="scientific">Gouania willdenowi</name>
    <name type="common">Blunt-snouted clingfish</name>
    <name type="synonym">Lepadogaster willdenowi</name>
    <dbReference type="NCBI Taxonomy" id="441366"/>
    <lineage>
        <taxon>Eukaryota</taxon>
        <taxon>Metazoa</taxon>
        <taxon>Chordata</taxon>
        <taxon>Craniata</taxon>
        <taxon>Vertebrata</taxon>
        <taxon>Euteleostomi</taxon>
        <taxon>Actinopterygii</taxon>
        <taxon>Neopterygii</taxon>
        <taxon>Teleostei</taxon>
        <taxon>Neoteleostei</taxon>
        <taxon>Acanthomorphata</taxon>
        <taxon>Ovalentaria</taxon>
        <taxon>Blenniimorphae</taxon>
        <taxon>Blenniiformes</taxon>
        <taxon>Gobiesocoidei</taxon>
        <taxon>Gobiesocidae</taxon>
        <taxon>Gobiesocinae</taxon>
        <taxon>Gouania</taxon>
    </lineage>
</organism>